<feature type="transmembrane region" description="Helical" evidence="7">
    <location>
        <begin position="342"/>
        <end position="361"/>
    </location>
</feature>
<evidence type="ECO:0000256" key="2">
    <source>
        <dbReference type="ARBA" id="ARBA00022448"/>
    </source>
</evidence>
<feature type="transmembrane region" description="Helical" evidence="7">
    <location>
        <begin position="92"/>
        <end position="111"/>
    </location>
</feature>
<feature type="transmembrane region" description="Helical" evidence="7">
    <location>
        <begin position="248"/>
        <end position="267"/>
    </location>
</feature>
<dbReference type="EMBL" id="CANI01000035">
    <property type="protein sequence ID" value="CCM78112.1"/>
    <property type="molecule type" value="Genomic_DNA"/>
</dbReference>
<keyword evidence="9" id="KW-1185">Reference proteome</keyword>
<keyword evidence="4" id="KW-0769">Symport</keyword>
<evidence type="ECO:0000256" key="5">
    <source>
        <dbReference type="ARBA" id="ARBA00022989"/>
    </source>
</evidence>
<name>K0Q223_9HYPH</name>
<feature type="transmembrane region" description="Helical" evidence="7">
    <location>
        <begin position="367"/>
        <end position="387"/>
    </location>
</feature>
<keyword evidence="5 7" id="KW-1133">Transmembrane helix</keyword>
<dbReference type="PANTHER" id="PTHR11706:SF33">
    <property type="entry name" value="NATURAL RESISTANCE-ASSOCIATED MACROPHAGE PROTEIN 2"/>
    <property type="match status" value="1"/>
</dbReference>
<evidence type="ECO:0000313" key="8">
    <source>
        <dbReference type="EMBL" id="CCM78112.1"/>
    </source>
</evidence>
<gene>
    <name evidence="8" type="ORF">BN77_p10066</name>
</gene>
<evidence type="ECO:0000256" key="1">
    <source>
        <dbReference type="ARBA" id="ARBA00004141"/>
    </source>
</evidence>
<dbReference type="InterPro" id="IPR001046">
    <property type="entry name" value="NRAMP_fam"/>
</dbReference>
<feature type="transmembrane region" description="Helical" evidence="7">
    <location>
        <begin position="52"/>
        <end position="71"/>
    </location>
</feature>
<dbReference type="Proteomes" id="UP000009319">
    <property type="component" value="Unassembled WGS sequence"/>
</dbReference>
<dbReference type="AlphaFoldDB" id="K0Q223"/>
<reference evidence="8 9" key="1">
    <citation type="journal article" date="2013" name="Genome Announc.">
        <title>Draft Genome Sequence of Rhizobium mesoamericanum STM3625, a Nitrogen-Fixing Symbiont of Mimosa pudica Isolated in French Guiana (South America).</title>
        <authorList>
            <person name="Moulin L."/>
            <person name="Mornico D."/>
            <person name="Melkonian R."/>
            <person name="Klonowska A."/>
        </authorList>
    </citation>
    <scope>NUCLEOTIDE SEQUENCE [LARGE SCALE GENOMIC DNA]</scope>
    <source>
        <strain evidence="8 9">STM3625</strain>
    </source>
</reference>
<dbReference type="GO" id="GO:0015293">
    <property type="term" value="F:symporter activity"/>
    <property type="evidence" value="ECO:0007669"/>
    <property type="project" value="UniProtKB-KW"/>
</dbReference>
<dbReference type="HOGENOM" id="CLU_020088_6_2_5"/>
<evidence type="ECO:0000256" key="4">
    <source>
        <dbReference type="ARBA" id="ARBA00022847"/>
    </source>
</evidence>
<feature type="transmembrane region" description="Helical" evidence="7">
    <location>
        <begin position="194"/>
        <end position="213"/>
    </location>
</feature>
<dbReference type="RefSeq" id="WP_007535577.1">
    <property type="nucleotide sequence ID" value="NZ_HF536773.1"/>
</dbReference>
<feature type="transmembrane region" description="Helical" evidence="7">
    <location>
        <begin position="407"/>
        <end position="428"/>
    </location>
</feature>
<proteinExistence type="predicted"/>
<comment type="caution">
    <text evidence="8">The sequence shown here is derived from an EMBL/GenBank/DDBJ whole genome shotgun (WGS) entry which is preliminary data.</text>
</comment>
<evidence type="ECO:0000256" key="7">
    <source>
        <dbReference type="SAM" id="Phobius"/>
    </source>
</evidence>
<dbReference type="Pfam" id="PF01566">
    <property type="entry name" value="Nramp"/>
    <property type="match status" value="1"/>
</dbReference>
<dbReference type="GO" id="GO:0005384">
    <property type="term" value="F:manganese ion transmembrane transporter activity"/>
    <property type="evidence" value="ECO:0007669"/>
    <property type="project" value="TreeGrafter"/>
</dbReference>
<feature type="transmembrane region" description="Helical" evidence="7">
    <location>
        <begin position="123"/>
        <end position="142"/>
    </location>
</feature>
<keyword evidence="6 7" id="KW-0472">Membrane</keyword>
<feature type="transmembrane region" description="Helical" evidence="7">
    <location>
        <begin position="154"/>
        <end position="174"/>
    </location>
</feature>
<dbReference type="NCBIfam" id="NF037982">
    <property type="entry name" value="Nramp_1"/>
    <property type="match status" value="1"/>
</dbReference>
<feature type="transmembrane region" description="Helical" evidence="7">
    <location>
        <begin position="298"/>
        <end position="321"/>
    </location>
</feature>
<dbReference type="eggNOG" id="COG1914">
    <property type="taxonomic scope" value="Bacteria"/>
</dbReference>
<evidence type="ECO:0000256" key="3">
    <source>
        <dbReference type="ARBA" id="ARBA00022692"/>
    </source>
</evidence>
<dbReference type="STRING" id="1211777.BN77_p10066"/>
<sequence>MKEDAATEASSKKEGGGLGRILGSGIISGAADDDPSAIGTYASAGARFGPDILWTAPVTLPMMFTVVYLSSKLGQVSGRGLFHAIRDFYPRWLLWTVLAEVVIGNTIEAAADLGGMAAAINLSIRLPIPAIVAVVAVILLCLQVAGSYMLIRRIFRWLAVTLLAYVGAALLARPDFASTLRGSLIPSVEFNKEFLSIIVAIIGTTLSAYLYTWQSNEEVEDEIAEGRTTVRERQGASERDLRRTKREILAGMTFSNFIMYFVILSTASTLHVNGQVNIETAAQAAEALKPIAGEAAGFLFAAGIVSVGFLAVPVMTTGAAYDLAQSFGIKGSLNAKAREAPTFYIIIGVVTAVAVAMNFLGFNPMRALVWSGIVQGFSTPPLLLLILLMTNNRRIMGDQVNSRAINIMGWITTAVIFSASAGLVVTWFL</sequence>
<organism evidence="8 9">
    <name type="scientific">Rhizobium mesoamericanum STM3625</name>
    <dbReference type="NCBI Taxonomy" id="1211777"/>
    <lineage>
        <taxon>Bacteria</taxon>
        <taxon>Pseudomonadati</taxon>
        <taxon>Pseudomonadota</taxon>
        <taxon>Alphaproteobacteria</taxon>
        <taxon>Hyphomicrobiales</taxon>
        <taxon>Rhizobiaceae</taxon>
        <taxon>Rhizobium/Agrobacterium group</taxon>
        <taxon>Rhizobium</taxon>
    </lineage>
</organism>
<evidence type="ECO:0000256" key="6">
    <source>
        <dbReference type="ARBA" id="ARBA00023136"/>
    </source>
</evidence>
<evidence type="ECO:0000313" key="9">
    <source>
        <dbReference type="Proteomes" id="UP000009319"/>
    </source>
</evidence>
<protein>
    <submittedName>
        <fullName evidence="8">Putative manganese transport protein (Nramp family)</fullName>
    </submittedName>
</protein>
<keyword evidence="2" id="KW-0813">Transport</keyword>
<keyword evidence="3 7" id="KW-0812">Transmembrane</keyword>
<dbReference type="GO" id="GO:0005886">
    <property type="term" value="C:plasma membrane"/>
    <property type="evidence" value="ECO:0007669"/>
    <property type="project" value="TreeGrafter"/>
</dbReference>
<dbReference type="GO" id="GO:0034755">
    <property type="term" value="P:iron ion transmembrane transport"/>
    <property type="evidence" value="ECO:0007669"/>
    <property type="project" value="TreeGrafter"/>
</dbReference>
<dbReference type="GO" id="GO:0015086">
    <property type="term" value="F:cadmium ion transmembrane transporter activity"/>
    <property type="evidence" value="ECO:0007669"/>
    <property type="project" value="TreeGrafter"/>
</dbReference>
<dbReference type="PANTHER" id="PTHR11706">
    <property type="entry name" value="SOLUTE CARRIER PROTEIN FAMILY 11 MEMBER"/>
    <property type="match status" value="1"/>
</dbReference>
<accession>K0Q223</accession>
<comment type="subcellular location">
    <subcellularLocation>
        <location evidence="1">Membrane</location>
        <topology evidence="1">Multi-pass membrane protein</topology>
    </subcellularLocation>
</comment>